<dbReference type="OrthoDB" id="191192at2759"/>
<dbReference type="EMBL" id="JAOTPV010000002">
    <property type="protein sequence ID" value="KAJ4488033.1"/>
    <property type="molecule type" value="Genomic_DNA"/>
</dbReference>
<comment type="similarity">
    <text evidence="1 8">Belongs to the NTAQ1 family.</text>
</comment>
<dbReference type="Pfam" id="PF09764">
    <property type="entry name" value="Nt_Gln_amidase"/>
    <property type="match status" value="1"/>
</dbReference>
<evidence type="ECO:0000256" key="1">
    <source>
        <dbReference type="ARBA" id="ARBA00008985"/>
    </source>
</evidence>
<evidence type="ECO:0000256" key="5">
    <source>
        <dbReference type="ARBA" id="ARBA00022801"/>
    </source>
</evidence>
<dbReference type="GO" id="GO:0005634">
    <property type="term" value="C:nucleus"/>
    <property type="evidence" value="ECO:0007669"/>
    <property type="project" value="TreeGrafter"/>
</dbReference>
<dbReference type="InterPro" id="IPR037132">
    <property type="entry name" value="N_Gln_amidohydro_ab_roll_sf"/>
</dbReference>
<organism evidence="10 11">
    <name type="scientific">Lentinula aciculospora</name>
    <dbReference type="NCBI Taxonomy" id="153920"/>
    <lineage>
        <taxon>Eukaryota</taxon>
        <taxon>Fungi</taxon>
        <taxon>Dikarya</taxon>
        <taxon>Basidiomycota</taxon>
        <taxon>Agaricomycotina</taxon>
        <taxon>Agaricomycetes</taxon>
        <taxon>Agaricomycetidae</taxon>
        <taxon>Agaricales</taxon>
        <taxon>Marasmiineae</taxon>
        <taxon>Omphalotaceae</taxon>
        <taxon>Lentinula</taxon>
    </lineage>
</organism>
<dbReference type="AlphaFoldDB" id="A0A9W9DWA3"/>
<evidence type="ECO:0000259" key="9">
    <source>
        <dbReference type="Pfam" id="PF09764"/>
    </source>
</evidence>
<proteinExistence type="inferred from homology"/>
<accession>A0A9W9DWA3</accession>
<comment type="subunit">
    <text evidence="2 8">Monomer.</text>
</comment>
<evidence type="ECO:0000256" key="6">
    <source>
        <dbReference type="ARBA" id="ARBA00029677"/>
    </source>
</evidence>
<dbReference type="EC" id="3.5.1.122" evidence="3 8"/>
<dbReference type="PANTHER" id="PTHR13035:SF0">
    <property type="entry name" value="PROTEIN N-TERMINAL GLUTAMINE AMIDOHYDROLASE"/>
    <property type="match status" value="1"/>
</dbReference>
<evidence type="ECO:0000256" key="7">
    <source>
        <dbReference type="ARBA" id="ARBA00048768"/>
    </source>
</evidence>
<reference evidence="10" key="1">
    <citation type="submission" date="2022-08" db="EMBL/GenBank/DDBJ databases">
        <title>A Global Phylogenomic Analysis of the Shiitake Genus Lentinula.</title>
        <authorList>
            <consortium name="DOE Joint Genome Institute"/>
            <person name="Sierra-Patev S."/>
            <person name="Min B."/>
            <person name="Naranjo-Ortiz M."/>
            <person name="Looney B."/>
            <person name="Konkel Z."/>
            <person name="Slot J.C."/>
            <person name="Sakamoto Y."/>
            <person name="Steenwyk J.L."/>
            <person name="Rokas A."/>
            <person name="Carro J."/>
            <person name="Camarero S."/>
            <person name="Ferreira P."/>
            <person name="Molpeceres G."/>
            <person name="Ruiz-Duenas F.J."/>
            <person name="Serrano A."/>
            <person name="Henrissat B."/>
            <person name="Drula E."/>
            <person name="Hughes K.W."/>
            <person name="Mata J.L."/>
            <person name="Ishikawa N.K."/>
            <person name="Vargas-Isla R."/>
            <person name="Ushijima S."/>
            <person name="Smith C.A."/>
            <person name="Ahrendt S."/>
            <person name="Andreopoulos W."/>
            <person name="He G."/>
            <person name="Labutti K."/>
            <person name="Lipzen A."/>
            <person name="Ng V."/>
            <person name="Riley R."/>
            <person name="Sandor L."/>
            <person name="Barry K."/>
            <person name="Martinez A.T."/>
            <person name="Xiao Y."/>
            <person name="Gibbons J.G."/>
            <person name="Terashima K."/>
            <person name="Grigoriev I.V."/>
            <person name="Hibbett D.S."/>
        </authorList>
    </citation>
    <scope>NUCLEOTIDE SEQUENCE</scope>
    <source>
        <strain evidence="10">JLM2183</strain>
    </source>
</reference>
<keyword evidence="5 8" id="KW-0378">Hydrolase</keyword>
<dbReference type="GO" id="GO:0070773">
    <property type="term" value="F:protein-N-terminal glutamine amidohydrolase activity"/>
    <property type="evidence" value="ECO:0007669"/>
    <property type="project" value="UniProtKB-UniRule"/>
</dbReference>
<keyword evidence="11" id="KW-1185">Reference proteome</keyword>
<dbReference type="GO" id="GO:0008418">
    <property type="term" value="F:protein-N-terminal asparagine amidohydrolase activity"/>
    <property type="evidence" value="ECO:0007669"/>
    <property type="project" value="UniProtKB-UniRule"/>
</dbReference>
<evidence type="ECO:0000313" key="10">
    <source>
        <dbReference type="EMBL" id="KAJ4488033.1"/>
    </source>
</evidence>
<dbReference type="Gene3D" id="3.10.620.10">
    <property type="entry name" value="Protein N-terminal glutamine amidohydrolase, alpha beta roll"/>
    <property type="match status" value="1"/>
</dbReference>
<evidence type="ECO:0000256" key="4">
    <source>
        <dbReference type="ARBA" id="ARBA00021247"/>
    </source>
</evidence>
<dbReference type="PANTHER" id="PTHR13035">
    <property type="entry name" value="PROTEIN N-TERMINAL GLUTAMINE AMIDOHYDROLASE"/>
    <property type="match status" value="1"/>
</dbReference>
<evidence type="ECO:0000256" key="2">
    <source>
        <dbReference type="ARBA" id="ARBA00011245"/>
    </source>
</evidence>
<protein>
    <recommendedName>
        <fullName evidence="4 8">Protein N-terminal glutamine amidohydrolase</fullName>
        <ecNumber evidence="3 8">3.5.1.122</ecNumber>
    </recommendedName>
    <alternativeName>
        <fullName evidence="6 8">Protein NH2-terminal glutamine deamidase</fullName>
    </alternativeName>
</protein>
<dbReference type="InterPro" id="IPR023128">
    <property type="entry name" value="Prot_N_Gln_amidohydro_ab_roll"/>
</dbReference>
<evidence type="ECO:0000256" key="8">
    <source>
        <dbReference type="RuleBase" id="RU367082"/>
    </source>
</evidence>
<comment type="caution">
    <text evidence="10">The sequence shown here is derived from an EMBL/GenBank/DDBJ whole genome shotgun (WGS) entry which is preliminary data.</text>
</comment>
<dbReference type="GO" id="GO:0005829">
    <property type="term" value="C:cytosol"/>
    <property type="evidence" value="ECO:0007669"/>
    <property type="project" value="TreeGrafter"/>
</dbReference>
<sequence length="140" mass="15466">MLLPSYALENSPLVLKVGCMTLIHGLGYLYLGTSFSTANVPDQFESFFRVVSANVYLDRFASDRSHMFAAPPVSAMLPIPTYLQPAPPYPPLRGAHCMSNHNLMDFVSMLPSGGYGDVFNIQTISGFFELKEELEPSEKP</sequence>
<dbReference type="InterPro" id="IPR039733">
    <property type="entry name" value="NTAQ1"/>
</dbReference>
<comment type="catalytic activity">
    <reaction evidence="7 8">
        <text>N-terminal L-glutaminyl-[protein] + H2O = N-terminal L-glutamyl-[protein] + NH4(+)</text>
        <dbReference type="Rhea" id="RHEA:50680"/>
        <dbReference type="Rhea" id="RHEA-COMP:12668"/>
        <dbReference type="Rhea" id="RHEA-COMP:12777"/>
        <dbReference type="ChEBI" id="CHEBI:15377"/>
        <dbReference type="ChEBI" id="CHEBI:28938"/>
        <dbReference type="ChEBI" id="CHEBI:64721"/>
        <dbReference type="ChEBI" id="CHEBI:64722"/>
        <dbReference type="EC" id="3.5.1.122"/>
    </reaction>
</comment>
<evidence type="ECO:0000313" key="11">
    <source>
        <dbReference type="Proteomes" id="UP001150266"/>
    </source>
</evidence>
<evidence type="ECO:0000256" key="3">
    <source>
        <dbReference type="ARBA" id="ARBA00012718"/>
    </source>
</evidence>
<feature type="domain" description="Protein N-terminal glutamine amidohydrolase alpha beta roll" evidence="9">
    <location>
        <begin position="30"/>
        <end position="127"/>
    </location>
</feature>
<dbReference type="Proteomes" id="UP001150266">
    <property type="component" value="Unassembled WGS sequence"/>
</dbReference>
<gene>
    <name evidence="10" type="ORF">J3R30DRAFT_3400637</name>
</gene>
<comment type="function">
    <text evidence="8">Mediates the side-chain deamidation of N-terminal glutamine residues to glutamate, an important step in N-end rule pathway of protein degradation. Conversion of the resulting N-terminal glutamine to glutamate renders the protein susceptible to arginylation, polyubiquitination and degradation as specified by the N-end rule. Does not act on substrates with internal or C-terminal glutamine and does not act on non-glutamine residues in any position.</text>
</comment>
<name>A0A9W9DWA3_9AGAR</name>